<sequence length="351" mass="39228">MVDLYRFLPEEMEKLVIDMGYPRYRADQILLPLYYKFPKKISDIKQLPKKLIEELNDADYTIGSAKETHRVVSEDGDTTKLLLNLTNEQSVETVLMQYEPTKIGGHPRSTICVSTQIGCAMGCVFCATGQMGFETNLKAEQIISQVIHFEEILRQRGEHVTNLVFMGMGEPMANYDEMIRAVKILTHPRGFGLGQRHITISTIGIKSGIERLADENLQIGLAISLHAPTNDLRKKLVPTAVPNSVEEIIESGHNYFKRTGRRVTFEYALMDGINDSPDIANNLAKLLQGNGSHVNLIPINPTAGDFKRPSNNRVHDFERILSKAGINCTIRIEKGTEISAACGQLRTDMIG</sequence>
<dbReference type="Pfam" id="PF04055">
    <property type="entry name" value="Radical_SAM"/>
    <property type="match status" value="1"/>
</dbReference>
<evidence type="ECO:0000256" key="8">
    <source>
        <dbReference type="ARBA" id="ARBA00022723"/>
    </source>
</evidence>
<evidence type="ECO:0000256" key="7">
    <source>
        <dbReference type="ARBA" id="ARBA00022691"/>
    </source>
</evidence>
<feature type="binding site" evidence="11">
    <location>
        <position position="123"/>
    </location>
    <ligand>
        <name>[4Fe-4S] cluster</name>
        <dbReference type="ChEBI" id="CHEBI:49883"/>
        <note>4Fe-4S-S-AdoMet</note>
    </ligand>
</feature>
<comment type="similarity">
    <text evidence="11">Belongs to the radical SAM superfamily. RlmN family.</text>
</comment>
<dbReference type="NCBIfam" id="TIGR00048">
    <property type="entry name" value="rRNA_mod_RlmN"/>
    <property type="match status" value="1"/>
</dbReference>
<dbReference type="EC" id="2.1.1.-" evidence="11"/>
<proteinExistence type="inferred from homology"/>
<comment type="cofactor">
    <cofactor evidence="11">
        <name>[4Fe-4S] cluster</name>
        <dbReference type="ChEBI" id="CHEBI:49883"/>
    </cofactor>
    <text evidence="11">Binds 1 [4Fe-4S] cluster. The cluster is coordinated with 3 cysteines and an exchangeable S-adenosyl-L-methionine.</text>
</comment>
<dbReference type="EMBL" id="KF900799">
    <property type="protein sequence ID" value="AIF07349.1"/>
    <property type="molecule type" value="Genomic_DNA"/>
</dbReference>
<keyword evidence="3 11" id="KW-0963">Cytoplasm</keyword>
<dbReference type="FunFam" id="3.20.20.70:FF:000014">
    <property type="entry name" value="Probable dual-specificity RNA methyltransferase RlmN"/>
    <property type="match status" value="1"/>
</dbReference>
<organism evidence="13">
    <name type="scientific">uncultured marine thaumarchaeote KM3_201_H03</name>
    <dbReference type="NCBI Taxonomy" id="1456096"/>
    <lineage>
        <taxon>Archaea</taxon>
        <taxon>Nitrososphaerota</taxon>
        <taxon>environmental samples</taxon>
    </lineage>
</organism>
<dbReference type="Gene3D" id="1.10.150.530">
    <property type="match status" value="1"/>
</dbReference>
<feature type="active site" description="Proton acceptor" evidence="11">
    <location>
        <position position="92"/>
    </location>
</feature>
<dbReference type="GO" id="GO:0019843">
    <property type="term" value="F:rRNA binding"/>
    <property type="evidence" value="ECO:0007669"/>
    <property type="project" value="UniProtKB-UniRule"/>
</dbReference>
<dbReference type="GO" id="GO:0005737">
    <property type="term" value="C:cytoplasm"/>
    <property type="evidence" value="ECO:0007669"/>
    <property type="project" value="UniProtKB-SubCell"/>
</dbReference>
<keyword evidence="8 11" id="KW-0479">Metal-binding</keyword>
<comment type="catalytic activity">
    <reaction evidence="11">
        <text>adenosine(2503) in 23S rRNA + 2 reduced [2Fe-2S]-[ferredoxin] + 2 S-adenosyl-L-methionine = 2-methyladenosine(2503) in 23S rRNA + 5'-deoxyadenosine + L-methionine + 2 oxidized [2Fe-2S]-[ferredoxin] + S-adenosyl-L-homocysteine</text>
        <dbReference type="Rhea" id="RHEA:42916"/>
        <dbReference type="Rhea" id="RHEA-COMP:10000"/>
        <dbReference type="Rhea" id="RHEA-COMP:10001"/>
        <dbReference type="Rhea" id="RHEA-COMP:10152"/>
        <dbReference type="Rhea" id="RHEA-COMP:10282"/>
        <dbReference type="ChEBI" id="CHEBI:17319"/>
        <dbReference type="ChEBI" id="CHEBI:33737"/>
        <dbReference type="ChEBI" id="CHEBI:33738"/>
        <dbReference type="ChEBI" id="CHEBI:57844"/>
        <dbReference type="ChEBI" id="CHEBI:57856"/>
        <dbReference type="ChEBI" id="CHEBI:59789"/>
        <dbReference type="ChEBI" id="CHEBI:74411"/>
        <dbReference type="ChEBI" id="CHEBI:74497"/>
        <dbReference type="EC" id="2.1.1.192"/>
    </reaction>
</comment>
<comment type="subcellular location">
    <subcellularLocation>
        <location evidence="1 11">Cytoplasm</location>
    </subcellularLocation>
</comment>
<keyword evidence="5 11" id="KW-0489">Methyltransferase</keyword>
<dbReference type="GO" id="GO:0051539">
    <property type="term" value="F:4 iron, 4 sulfur cluster binding"/>
    <property type="evidence" value="ECO:0007669"/>
    <property type="project" value="UniProtKB-UniRule"/>
</dbReference>
<dbReference type="GO" id="GO:0070475">
    <property type="term" value="P:rRNA base methylation"/>
    <property type="evidence" value="ECO:0007669"/>
    <property type="project" value="UniProtKB-UniRule"/>
</dbReference>
<dbReference type="PANTHER" id="PTHR30544">
    <property type="entry name" value="23S RRNA METHYLTRANSFERASE"/>
    <property type="match status" value="1"/>
</dbReference>
<feature type="binding site" evidence="11">
    <location>
        <position position="201"/>
    </location>
    <ligand>
        <name>S-adenosyl-L-methionine</name>
        <dbReference type="ChEBI" id="CHEBI:59789"/>
    </ligand>
</feature>
<dbReference type="SFLD" id="SFLDF00275">
    <property type="entry name" value="adenosine_C2_methyltransferase"/>
    <property type="match status" value="1"/>
</dbReference>
<feature type="binding site" evidence="11">
    <location>
        <begin position="169"/>
        <end position="170"/>
    </location>
    <ligand>
        <name>S-adenosyl-L-methionine</name>
        <dbReference type="ChEBI" id="CHEBI:59789"/>
    </ligand>
</feature>
<keyword evidence="9 11" id="KW-0408">Iron</keyword>
<feature type="binding site" evidence="11">
    <location>
        <position position="119"/>
    </location>
    <ligand>
        <name>[4Fe-4S] cluster</name>
        <dbReference type="ChEBI" id="CHEBI:49883"/>
        <note>4Fe-4S-S-AdoMet</note>
    </ligand>
</feature>
<dbReference type="InterPro" id="IPR027492">
    <property type="entry name" value="RNA_MTrfase_RlmN"/>
</dbReference>
<protein>
    <recommendedName>
        <fullName evidence="11">Ribosomal RNA large subunit methyltransferase N</fullName>
        <ecNumber evidence="11">2.1.1.-</ecNumber>
    </recommendedName>
    <alternativeName>
        <fullName evidence="11">23S rRNA (adenine(2503)-C(2))-methyltransferase</fullName>
    </alternativeName>
    <alternativeName>
        <fullName evidence="11">23S rRNA m2A2503 methyltransferase</fullName>
    </alternativeName>
</protein>
<evidence type="ECO:0000256" key="6">
    <source>
        <dbReference type="ARBA" id="ARBA00022679"/>
    </source>
</evidence>
<feature type="binding site" evidence="11">
    <location>
        <position position="126"/>
    </location>
    <ligand>
        <name>[4Fe-4S] cluster</name>
        <dbReference type="ChEBI" id="CHEBI:49883"/>
        <note>4Fe-4S-S-AdoMet</note>
    </ligand>
</feature>
<evidence type="ECO:0000256" key="5">
    <source>
        <dbReference type="ARBA" id="ARBA00022603"/>
    </source>
</evidence>
<dbReference type="GO" id="GO:0046872">
    <property type="term" value="F:metal ion binding"/>
    <property type="evidence" value="ECO:0007669"/>
    <property type="project" value="UniProtKB-KW"/>
</dbReference>
<keyword evidence="7 11" id="KW-0949">S-adenosyl-L-methionine</keyword>
<evidence type="ECO:0000259" key="12">
    <source>
        <dbReference type="PROSITE" id="PS51918"/>
    </source>
</evidence>
<dbReference type="HAMAP" id="MF_01849">
    <property type="entry name" value="RNA_methyltr_RlmN"/>
    <property type="match status" value="1"/>
</dbReference>
<dbReference type="InterPro" id="IPR013785">
    <property type="entry name" value="Aldolase_TIM"/>
</dbReference>
<dbReference type="InterPro" id="IPR040072">
    <property type="entry name" value="Methyltransferase_A"/>
</dbReference>
<evidence type="ECO:0000256" key="2">
    <source>
        <dbReference type="ARBA" id="ARBA00022485"/>
    </source>
</evidence>
<dbReference type="PIRSF" id="PIRSF006004">
    <property type="entry name" value="CHP00048"/>
    <property type="match status" value="1"/>
</dbReference>
<evidence type="ECO:0000256" key="4">
    <source>
        <dbReference type="ARBA" id="ARBA00022552"/>
    </source>
</evidence>
<evidence type="ECO:0000256" key="1">
    <source>
        <dbReference type="ARBA" id="ARBA00004496"/>
    </source>
</evidence>
<keyword evidence="4 11" id="KW-0698">rRNA processing</keyword>
<reference evidence="13" key="1">
    <citation type="journal article" date="2014" name="Genome Biol. Evol.">
        <title>Pangenome evidence for extensive interdomain horizontal transfer affecting lineage core and shell genes in uncultured planktonic thaumarchaeota and euryarchaeota.</title>
        <authorList>
            <person name="Deschamps P."/>
            <person name="Zivanovic Y."/>
            <person name="Moreira D."/>
            <person name="Rodriguez-Valera F."/>
            <person name="Lopez-Garcia P."/>
        </authorList>
    </citation>
    <scope>NUCLEOTIDE SEQUENCE</scope>
</reference>
<dbReference type="InterPro" id="IPR058240">
    <property type="entry name" value="rSAM_sf"/>
</dbReference>
<dbReference type="CDD" id="cd01335">
    <property type="entry name" value="Radical_SAM"/>
    <property type="match status" value="1"/>
</dbReference>
<evidence type="ECO:0000313" key="13">
    <source>
        <dbReference type="EMBL" id="AIF07349.1"/>
    </source>
</evidence>
<dbReference type="SFLD" id="SFLDG01062">
    <property type="entry name" value="methyltransferase_(Class_A)"/>
    <property type="match status" value="1"/>
</dbReference>
<name>A0A075GUB6_9ARCH</name>
<keyword evidence="10 11" id="KW-0411">Iron-sulfur</keyword>
<evidence type="ECO:0000256" key="10">
    <source>
        <dbReference type="ARBA" id="ARBA00023014"/>
    </source>
</evidence>
<evidence type="ECO:0000256" key="3">
    <source>
        <dbReference type="ARBA" id="ARBA00022490"/>
    </source>
</evidence>
<evidence type="ECO:0000256" key="11">
    <source>
        <dbReference type="HAMAP-Rule" id="MF_01849"/>
    </source>
</evidence>
<comment type="miscellaneous">
    <text evidence="11">Reaction proceeds by a ping-pong mechanism involving intermediate methylation of a conserved cysteine residue.</text>
</comment>
<keyword evidence="6 11" id="KW-0808">Transferase</keyword>
<dbReference type="SUPFAM" id="SSF102114">
    <property type="entry name" value="Radical SAM enzymes"/>
    <property type="match status" value="1"/>
</dbReference>
<dbReference type="InterPro" id="IPR004383">
    <property type="entry name" value="rRNA_lsu_MTrfase_RlmN/Cfr"/>
</dbReference>
<dbReference type="InterPro" id="IPR007197">
    <property type="entry name" value="rSAM"/>
</dbReference>
<feature type="active site" description="S-methylcysteine intermediate" evidence="11">
    <location>
        <position position="342"/>
    </location>
</feature>
<dbReference type="Gene3D" id="3.20.20.70">
    <property type="entry name" value="Aldolase class I"/>
    <property type="match status" value="1"/>
</dbReference>
<feature type="domain" description="Radical SAM core" evidence="12">
    <location>
        <begin position="105"/>
        <end position="337"/>
    </location>
</feature>
<comment type="caution">
    <text evidence="11">Lacks conserved residue(s) required for the propagation of feature annotation.</text>
</comment>
<comment type="function">
    <text evidence="11">Specifically methylates position 2 of adenine 2503 in 23S rRNA.</text>
</comment>
<dbReference type="GO" id="GO:0070040">
    <property type="term" value="F:rRNA (adenine(2503)-C2-)-methyltransferase activity"/>
    <property type="evidence" value="ECO:0007669"/>
    <property type="project" value="UniProtKB-UniRule"/>
</dbReference>
<feature type="binding site" evidence="11">
    <location>
        <position position="300"/>
    </location>
    <ligand>
        <name>S-adenosyl-L-methionine</name>
        <dbReference type="ChEBI" id="CHEBI:59789"/>
    </ligand>
</feature>
<dbReference type="SFLD" id="SFLDS00029">
    <property type="entry name" value="Radical_SAM"/>
    <property type="match status" value="1"/>
</dbReference>
<accession>A0A075GUB6</accession>
<dbReference type="GO" id="GO:0030488">
    <property type="term" value="P:tRNA methylation"/>
    <property type="evidence" value="ECO:0007669"/>
    <property type="project" value="InterPro"/>
</dbReference>
<evidence type="ECO:0000256" key="9">
    <source>
        <dbReference type="ARBA" id="ARBA00023004"/>
    </source>
</evidence>
<dbReference type="AlphaFoldDB" id="A0A075GUB6"/>
<feature type="binding site" evidence="11">
    <location>
        <begin position="224"/>
        <end position="226"/>
    </location>
    <ligand>
        <name>S-adenosyl-L-methionine</name>
        <dbReference type="ChEBI" id="CHEBI:59789"/>
    </ligand>
</feature>
<keyword evidence="11" id="KW-1015">Disulfide bond</keyword>
<keyword evidence="2 11" id="KW-0004">4Fe-4S</keyword>
<dbReference type="PROSITE" id="PS51918">
    <property type="entry name" value="RADICAL_SAM"/>
    <property type="match status" value="1"/>
</dbReference>
<gene>
    <name evidence="11 13" type="primary">rlmN</name>
</gene>
<dbReference type="PANTHER" id="PTHR30544:SF5">
    <property type="entry name" value="RADICAL SAM CORE DOMAIN-CONTAINING PROTEIN"/>
    <property type="match status" value="1"/>
</dbReference>